<dbReference type="PANTHER" id="PTHR11133">
    <property type="entry name" value="SACCHAROPINE DEHYDROGENASE"/>
    <property type="match status" value="1"/>
</dbReference>
<dbReference type="InterPro" id="IPR051168">
    <property type="entry name" value="AASS"/>
</dbReference>
<dbReference type="PANTHER" id="PTHR11133:SF22">
    <property type="entry name" value="ALPHA-AMINOADIPIC SEMIALDEHYDE SYNTHASE, MITOCHONDRIAL"/>
    <property type="match status" value="1"/>
</dbReference>
<accession>A0A1G7H277</accession>
<dbReference type="eggNOG" id="COG1748">
    <property type="taxonomic scope" value="Bacteria"/>
</dbReference>
<keyword evidence="5" id="KW-1185">Reference proteome</keyword>
<dbReference type="SUPFAM" id="SSF51735">
    <property type="entry name" value="NAD(P)-binding Rossmann-fold domains"/>
    <property type="match status" value="1"/>
</dbReference>
<dbReference type="InterPro" id="IPR032095">
    <property type="entry name" value="Sacchrp_dh-like_C"/>
</dbReference>
<dbReference type="Gene3D" id="3.40.50.720">
    <property type="entry name" value="NAD(P)-binding Rossmann-like Domain"/>
    <property type="match status" value="1"/>
</dbReference>
<sequence length="457" mass="52194">MLRKILIIGAGKSTSYLLDYFLEKAIEEQLQIVIADLNPEAIPAKFKNHSNFDVVKLDIFNTPERQKAVQEVDIVVSMLPAHMHINIAKDCIHFNKHLVTASYVSDEIKTLDKEAKEKGLVFMNEVGLDPGIDHMSAMQIINQIKKKGGKMLLFESFTGGLVAPESDNNLWNYKFTWNPRNVVVAGQGGTAQFIQEGTYKYIPYHKLFRRTEFVDIKGYGKFEVYANRDSLKYREAYGLTDILTLYRGTMRRVGFSKAWNMFVQLGMTDDSYTIENSEGMTNREFVNLFLPYSPTDSVELKLRYYLKIDQDDIMWDKLQELNLFSSDKKIALENATPAQILQKILEDSWTLADEDKDMIVMYHKFGYEVNGTKKQIDASMVVIGENRTHTAMAKTVGLPVAIATLLILNKKITRPGIQIPLHEEVYTPILKELEAYGIIFNEEEVTYLGYNPNTVAS</sequence>
<evidence type="ECO:0000259" key="3">
    <source>
        <dbReference type="Pfam" id="PF16653"/>
    </source>
</evidence>
<dbReference type="AlphaFoldDB" id="A0A1G7H277"/>
<dbReference type="SUPFAM" id="SSF55347">
    <property type="entry name" value="Glyceraldehyde-3-phosphate dehydrogenase-like, C-terminal domain"/>
    <property type="match status" value="1"/>
</dbReference>
<dbReference type="Pfam" id="PF03435">
    <property type="entry name" value="Sacchrp_dh_NADP"/>
    <property type="match status" value="1"/>
</dbReference>
<dbReference type="GO" id="GO:0005737">
    <property type="term" value="C:cytoplasm"/>
    <property type="evidence" value="ECO:0007669"/>
    <property type="project" value="TreeGrafter"/>
</dbReference>
<dbReference type="GO" id="GO:0019878">
    <property type="term" value="P:lysine biosynthetic process via aminoadipic acid"/>
    <property type="evidence" value="ECO:0007669"/>
    <property type="project" value="TreeGrafter"/>
</dbReference>
<evidence type="ECO:0000259" key="2">
    <source>
        <dbReference type="Pfam" id="PF03435"/>
    </source>
</evidence>
<dbReference type="Gene3D" id="3.30.360.10">
    <property type="entry name" value="Dihydrodipicolinate Reductase, domain 2"/>
    <property type="match status" value="1"/>
</dbReference>
<dbReference type="EMBL" id="FNBD01000005">
    <property type="protein sequence ID" value="SDE94414.1"/>
    <property type="molecule type" value="Genomic_DNA"/>
</dbReference>
<organism evidence="4 5">
    <name type="scientific">Cellulophaga baltica</name>
    <dbReference type="NCBI Taxonomy" id="76594"/>
    <lineage>
        <taxon>Bacteria</taxon>
        <taxon>Pseudomonadati</taxon>
        <taxon>Bacteroidota</taxon>
        <taxon>Flavobacteriia</taxon>
        <taxon>Flavobacteriales</taxon>
        <taxon>Flavobacteriaceae</taxon>
        <taxon>Cellulophaga</taxon>
    </lineage>
</organism>
<evidence type="ECO:0000313" key="5">
    <source>
        <dbReference type="Proteomes" id="UP000182114"/>
    </source>
</evidence>
<evidence type="ECO:0000256" key="1">
    <source>
        <dbReference type="ARBA" id="ARBA00023002"/>
    </source>
</evidence>
<feature type="domain" description="Saccharopine dehydrogenase NADP binding" evidence="2">
    <location>
        <begin position="5"/>
        <end position="123"/>
    </location>
</feature>
<proteinExistence type="predicted"/>
<dbReference type="RefSeq" id="WP_074538341.1">
    <property type="nucleotide sequence ID" value="NZ_CANLMK010000003.1"/>
</dbReference>
<dbReference type="Pfam" id="PF16653">
    <property type="entry name" value="Sacchrp_dh_C"/>
    <property type="match status" value="1"/>
</dbReference>
<dbReference type="GO" id="GO:0004753">
    <property type="term" value="F:saccharopine dehydrogenase activity"/>
    <property type="evidence" value="ECO:0007669"/>
    <property type="project" value="TreeGrafter"/>
</dbReference>
<dbReference type="Proteomes" id="UP000182114">
    <property type="component" value="Unassembled WGS sequence"/>
</dbReference>
<gene>
    <name evidence="4" type="ORF">SAMN04487992_105220</name>
</gene>
<protein>
    <submittedName>
        <fullName evidence="4">Saccharopine dehydrogenase, NADP-dependent</fullName>
    </submittedName>
</protein>
<reference evidence="5" key="1">
    <citation type="submission" date="2016-10" db="EMBL/GenBank/DDBJ databases">
        <authorList>
            <person name="Varghese N."/>
            <person name="Submissions S."/>
        </authorList>
    </citation>
    <scope>NUCLEOTIDE SEQUENCE [LARGE SCALE GENOMIC DNA]</scope>
    <source>
        <strain evidence="5">DSM 24729</strain>
    </source>
</reference>
<dbReference type="InterPro" id="IPR005097">
    <property type="entry name" value="Sacchrp_dh_NADP-bd"/>
</dbReference>
<keyword evidence="1" id="KW-0560">Oxidoreductase</keyword>
<dbReference type="Gene3D" id="1.10.1870.10">
    <property type="entry name" value="Domain 3, Saccharopine reductase"/>
    <property type="match status" value="1"/>
</dbReference>
<dbReference type="InterPro" id="IPR036291">
    <property type="entry name" value="NAD(P)-bd_dom_sf"/>
</dbReference>
<name>A0A1G7H277_9FLAO</name>
<evidence type="ECO:0000313" key="4">
    <source>
        <dbReference type="EMBL" id="SDE94414.1"/>
    </source>
</evidence>
<feature type="domain" description="Saccharopine dehydrogenase-like C-terminal" evidence="3">
    <location>
        <begin position="127"/>
        <end position="438"/>
    </location>
</feature>